<dbReference type="RefSeq" id="WP_079065757.1">
    <property type="nucleotide sequence ID" value="NZ_BDQI01000034.1"/>
</dbReference>
<dbReference type="AlphaFoldDB" id="A0A250VTC2"/>
<feature type="transmembrane region" description="Helical" evidence="1">
    <location>
        <begin position="63"/>
        <end position="82"/>
    </location>
</feature>
<comment type="caution">
    <text evidence="2">The sequence shown here is derived from an EMBL/GenBank/DDBJ whole genome shotgun (WGS) entry which is preliminary data.</text>
</comment>
<protein>
    <submittedName>
        <fullName evidence="2">Uncharacterized protein</fullName>
    </submittedName>
</protein>
<proteinExistence type="predicted"/>
<accession>A0A250VTC2</accession>
<name>A0A250VTC2_STROL</name>
<keyword evidence="3" id="KW-1185">Reference proteome</keyword>
<dbReference type="Proteomes" id="UP000217446">
    <property type="component" value="Unassembled WGS sequence"/>
</dbReference>
<keyword evidence="1" id="KW-0812">Transmembrane</keyword>
<evidence type="ECO:0000256" key="1">
    <source>
        <dbReference type="SAM" id="Phobius"/>
    </source>
</evidence>
<evidence type="ECO:0000313" key="2">
    <source>
        <dbReference type="EMBL" id="GAX57346.1"/>
    </source>
</evidence>
<reference evidence="3" key="1">
    <citation type="submission" date="2017-05" db="EMBL/GenBank/DDBJ databases">
        <title>Streptomyces olivochromogenes NBRC 3561 whole genome shotgun sequence.</title>
        <authorList>
            <person name="Dohra H."/>
            <person name="Kodani S."/>
        </authorList>
    </citation>
    <scope>NUCLEOTIDE SEQUENCE [LARGE SCALE GENOMIC DNA]</scope>
    <source>
        <strain evidence="3">NBRC 3561</strain>
    </source>
</reference>
<dbReference type="EMBL" id="BDQI01000034">
    <property type="protein sequence ID" value="GAX57346.1"/>
    <property type="molecule type" value="Genomic_DNA"/>
</dbReference>
<evidence type="ECO:0000313" key="3">
    <source>
        <dbReference type="Proteomes" id="UP000217446"/>
    </source>
</evidence>
<dbReference type="STRING" id="1963.AQJ27_44750"/>
<organism evidence="2 3">
    <name type="scientific">Streptomyces olivochromogenes</name>
    <dbReference type="NCBI Taxonomy" id="1963"/>
    <lineage>
        <taxon>Bacteria</taxon>
        <taxon>Bacillati</taxon>
        <taxon>Actinomycetota</taxon>
        <taxon>Actinomycetes</taxon>
        <taxon>Kitasatosporales</taxon>
        <taxon>Streptomycetaceae</taxon>
        <taxon>Streptomyces</taxon>
    </lineage>
</organism>
<sequence>MPSIKILGREPAAVLAFISILVKLASAYVFHATVNQQATVNTVAACGVALFIAVVAHDSIGAAVFNLAQALVAAAVGFGLKLDADHQALWLSLVTVVIGLWSRTQVTAPVPAAALRSPSLEHAA</sequence>
<keyword evidence="1" id="KW-1133">Transmembrane helix</keyword>
<gene>
    <name evidence="2" type="ORF">SO3561_08916</name>
</gene>
<feature type="transmembrane region" description="Helical" evidence="1">
    <location>
        <begin position="12"/>
        <end position="32"/>
    </location>
</feature>
<feature type="transmembrane region" description="Helical" evidence="1">
    <location>
        <begin position="38"/>
        <end position="56"/>
    </location>
</feature>
<keyword evidence="1" id="KW-0472">Membrane</keyword>